<dbReference type="PANTHER" id="PTHR39175:SF1">
    <property type="entry name" value="FAMILY PROTEIN, PUTATIVE (AFU_ORTHOLOGUE AFUA_3G15060)-RELATED"/>
    <property type="match status" value="1"/>
</dbReference>
<dbReference type="InterPro" id="IPR029068">
    <property type="entry name" value="Glyas_Bleomycin-R_OHBP_Dase"/>
</dbReference>
<evidence type="ECO:0000313" key="2">
    <source>
        <dbReference type="EMBL" id="KQL20347.1"/>
    </source>
</evidence>
<dbReference type="STRING" id="1637975.AN957_18325"/>
<dbReference type="Proteomes" id="UP000050996">
    <property type="component" value="Unassembled WGS sequence"/>
</dbReference>
<reference evidence="2 3" key="1">
    <citation type="submission" date="2015-09" db="EMBL/GenBank/DDBJ databases">
        <title>Genome sequencing project for genomic taxonomy and phylogenomics of Bacillus-like bacteria.</title>
        <authorList>
            <person name="Liu B."/>
            <person name="Wang J."/>
            <person name="Zhu Y."/>
            <person name="Liu G."/>
            <person name="Chen Q."/>
            <person name="Chen Z."/>
            <person name="Lan J."/>
            <person name="Che J."/>
            <person name="Ge C."/>
            <person name="Shi H."/>
            <person name="Pan Z."/>
            <person name="Liu X."/>
        </authorList>
    </citation>
    <scope>NUCLEOTIDE SEQUENCE [LARGE SCALE GENOMIC DNA]</scope>
    <source>
        <strain evidence="2 3">FJAT-18043</strain>
    </source>
</reference>
<dbReference type="Gene3D" id="3.10.180.10">
    <property type="entry name" value="2,3-Dihydroxybiphenyl 1,2-Dioxygenase, domain 1"/>
    <property type="match status" value="1"/>
</dbReference>
<evidence type="ECO:0000313" key="3">
    <source>
        <dbReference type="Proteomes" id="UP000050996"/>
    </source>
</evidence>
<accession>A0A0Q3VI71</accession>
<dbReference type="Pfam" id="PF00903">
    <property type="entry name" value="Glyoxalase"/>
    <property type="match status" value="1"/>
</dbReference>
<protein>
    <submittedName>
        <fullName evidence="2">Glyoxalase</fullName>
    </submittedName>
</protein>
<comment type="caution">
    <text evidence="2">The sequence shown here is derived from an EMBL/GenBank/DDBJ whole genome shotgun (WGS) entry which is preliminary data.</text>
</comment>
<organism evidence="2 3">
    <name type="scientific">Cytobacillus solani</name>
    <dbReference type="NCBI Taxonomy" id="1637975"/>
    <lineage>
        <taxon>Bacteria</taxon>
        <taxon>Bacillati</taxon>
        <taxon>Bacillota</taxon>
        <taxon>Bacilli</taxon>
        <taxon>Bacillales</taxon>
        <taxon>Bacillaceae</taxon>
        <taxon>Cytobacillus</taxon>
    </lineage>
</organism>
<dbReference type="PATRIC" id="fig|1637975.4.peg.3610"/>
<keyword evidence="3" id="KW-1185">Reference proteome</keyword>
<sequence>MRFSFKGIDHIQLVAPEGCESQARTFFGEILGLKEIPKPENLRKRGGCWFQCGNQEIHIGIQEGFVPAKKAHPGLVVENLEALRESLLSQEIIIKEEPPIEGRNRFFVDDPFGNRIEFLEFLK</sequence>
<dbReference type="EMBL" id="LJIX01000006">
    <property type="protein sequence ID" value="KQL20347.1"/>
    <property type="molecule type" value="Genomic_DNA"/>
</dbReference>
<dbReference type="PANTHER" id="PTHR39175">
    <property type="entry name" value="FAMILY PROTEIN, PUTATIVE (AFU_ORTHOLOGUE AFUA_3G15060)-RELATED"/>
    <property type="match status" value="1"/>
</dbReference>
<dbReference type="InterPro" id="IPR037523">
    <property type="entry name" value="VOC_core"/>
</dbReference>
<name>A0A0Q3VI71_9BACI</name>
<dbReference type="PROSITE" id="PS51819">
    <property type="entry name" value="VOC"/>
    <property type="match status" value="1"/>
</dbReference>
<gene>
    <name evidence="2" type="ORF">AN957_18325</name>
</gene>
<feature type="domain" description="VOC" evidence="1">
    <location>
        <begin position="7"/>
        <end position="121"/>
    </location>
</feature>
<dbReference type="SUPFAM" id="SSF54593">
    <property type="entry name" value="Glyoxalase/Bleomycin resistance protein/Dihydroxybiphenyl dioxygenase"/>
    <property type="match status" value="1"/>
</dbReference>
<dbReference type="AlphaFoldDB" id="A0A0Q3VI71"/>
<dbReference type="InterPro" id="IPR004360">
    <property type="entry name" value="Glyas_Fos-R_dOase_dom"/>
</dbReference>
<dbReference type="RefSeq" id="WP_056685474.1">
    <property type="nucleotide sequence ID" value="NZ_LJIX01000006.1"/>
</dbReference>
<evidence type="ECO:0000259" key="1">
    <source>
        <dbReference type="PROSITE" id="PS51819"/>
    </source>
</evidence>
<proteinExistence type="predicted"/>